<comment type="similarity">
    <text evidence="1">Belongs to the membrane fusion protein (MFP) (TC 8.A.1) family.</text>
</comment>
<keyword evidence="2" id="KW-0175">Coiled coil</keyword>
<dbReference type="GO" id="GO:0015562">
    <property type="term" value="F:efflux transmembrane transporter activity"/>
    <property type="evidence" value="ECO:0007669"/>
    <property type="project" value="TreeGrafter"/>
</dbReference>
<dbReference type="SUPFAM" id="SSF111369">
    <property type="entry name" value="HlyD-like secretion proteins"/>
    <property type="match status" value="2"/>
</dbReference>
<keyword evidence="7" id="KW-1185">Reference proteome</keyword>
<dbReference type="Gene3D" id="1.10.287.470">
    <property type="entry name" value="Helix hairpin bin"/>
    <property type="match status" value="2"/>
</dbReference>
<organism evidence="6 7">
    <name type="scientific">Pseudocalidococcus azoricus BACA0444</name>
    <dbReference type="NCBI Taxonomy" id="2918990"/>
    <lineage>
        <taxon>Bacteria</taxon>
        <taxon>Bacillati</taxon>
        <taxon>Cyanobacteriota</taxon>
        <taxon>Cyanophyceae</taxon>
        <taxon>Acaryochloridales</taxon>
        <taxon>Thermosynechococcaceae</taxon>
        <taxon>Pseudocalidococcus</taxon>
        <taxon>Pseudocalidococcus azoricus</taxon>
    </lineage>
</organism>
<dbReference type="PANTHER" id="PTHR30469:SF33">
    <property type="entry name" value="SLR1207 PROTEIN"/>
    <property type="match status" value="1"/>
</dbReference>
<evidence type="ECO:0000256" key="1">
    <source>
        <dbReference type="ARBA" id="ARBA00009477"/>
    </source>
</evidence>
<dbReference type="Gene3D" id="2.40.30.170">
    <property type="match status" value="1"/>
</dbReference>
<keyword evidence="3" id="KW-0472">Membrane</keyword>
<feature type="coiled-coil region" evidence="2">
    <location>
        <begin position="135"/>
        <end position="162"/>
    </location>
</feature>
<accession>A0AAE4FWP8</accession>
<gene>
    <name evidence="6" type="ORF">RIF25_16295</name>
</gene>
<dbReference type="Pfam" id="PF25954">
    <property type="entry name" value="Beta-barrel_RND_2"/>
    <property type="match status" value="1"/>
</dbReference>
<feature type="transmembrane region" description="Helical" evidence="3">
    <location>
        <begin position="21"/>
        <end position="39"/>
    </location>
</feature>
<proteinExistence type="inferred from homology"/>
<keyword evidence="3" id="KW-1133">Transmembrane helix</keyword>
<dbReference type="NCBIfam" id="TIGR01730">
    <property type="entry name" value="RND_mfp"/>
    <property type="match status" value="1"/>
</dbReference>
<dbReference type="Proteomes" id="UP001268256">
    <property type="component" value="Unassembled WGS sequence"/>
</dbReference>
<dbReference type="AlphaFoldDB" id="A0AAE4FWP8"/>
<dbReference type="Gene3D" id="2.40.420.20">
    <property type="match status" value="1"/>
</dbReference>
<dbReference type="GO" id="GO:1990281">
    <property type="term" value="C:efflux pump complex"/>
    <property type="evidence" value="ECO:0007669"/>
    <property type="project" value="TreeGrafter"/>
</dbReference>
<evidence type="ECO:0000313" key="7">
    <source>
        <dbReference type="Proteomes" id="UP001268256"/>
    </source>
</evidence>
<reference evidence="7" key="1">
    <citation type="submission" date="2023-07" db="EMBL/GenBank/DDBJ databases">
        <authorList>
            <person name="Luz R."/>
            <person name="Cordeiro R."/>
            <person name="Fonseca A."/>
            <person name="Goncalves V."/>
        </authorList>
    </citation>
    <scope>NUCLEOTIDE SEQUENCE [LARGE SCALE GENOMIC DNA]</scope>
    <source>
        <strain evidence="7">BACA0444</strain>
    </source>
</reference>
<evidence type="ECO:0000313" key="6">
    <source>
        <dbReference type="EMBL" id="MDS3862360.1"/>
    </source>
</evidence>
<feature type="domain" description="YbhG-like alpha-helical hairpin" evidence="4">
    <location>
        <begin position="107"/>
        <end position="232"/>
    </location>
</feature>
<feature type="domain" description="CusB-like beta-barrel" evidence="5">
    <location>
        <begin position="284"/>
        <end position="359"/>
    </location>
</feature>
<evidence type="ECO:0000256" key="3">
    <source>
        <dbReference type="SAM" id="Phobius"/>
    </source>
</evidence>
<sequence length="432" mass="46288">MKQVGVMYIPWVGKVKRPLPWLLGLGLAGVIIAGGGIWVSHSSRKLDLAAYTVAVQRGDNLTLRITASGKVVPIQTVNISPKNSGQLAQLYVEQGDLVKKGEIIARMDPRDAQAQLDLAQAQLADAIARRDRTQAGNRRQEIAQAQNQVTAAQARMKLAQERLKRNQTLAAEGAISRDSLDALIADNDATAASLQEARKRLDLLREGARVEDIRQANAQVAASKAQVEAAKVVLADTVIRAPFSGIITQKYATPGAFVTPTTSASTTTSATSTSIVAIAEGLEVIAQVPEVDIGQIKLGMPVDIVADAFPDQTFSGDVRLVAPEAVVEQNVTFFQVRVKIRTGLDKLRSGMNVDLVFIGQSLPNALLIPTVAIATEKGKTGVYVPGPDQKPVFRPITTGSSIEDQTQVLEGLQAEDVIFVDFPAQLRPKQNN</sequence>
<dbReference type="InterPro" id="IPR059052">
    <property type="entry name" value="HH_YbhG-like"/>
</dbReference>
<protein>
    <submittedName>
        <fullName evidence="6">Efflux RND transporter periplasmic adaptor subunit</fullName>
    </submittedName>
</protein>
<evidence type="ECO:0000259" key="4">
    <source>
        <dbReference type="Pfam" id="PF25881"/>
    </source>
</evidence>
<dbReference type="Gene3D" id="2.40.50.100">
    <property type="match status" value="2"/>
</dbReference>
<dbReference type="InterPro" id="IPR006143">
    <property type="entry name" value="RND_pump_MFP"/>
</dbReference>
<dbReference type="EMBL" id="JAVMIP010000027">
    <property type="protein sequence ID" value="MDS3862360.1"/>
    <property type="molecule type" value="Genomic_DNA"/>
</dbReference>
<dbReference type="PANTHER" id="PTHR30469">
    <property type="entry name" value="MULTIDRUG RESISTANCE PROTEIN MDTA"/>
    <property type="match status" value="1"/>
</dbReference>
<comment type="caution">
    <text evidence="6">The sequence shown here is derived from an EMBL/GenBank/DDBJ whole genome shotgun (WGS) entry which is preliminary data.</text>
</comment>
<dbReference type="Pfam" id="PF25881">
    <property type="entry name" value="HH_YBHG"/>
    <property type="match status" value="1"/>
</dbReference>
<evidence type="ECO:0000259" key="5">
    <source>
        <dbReference type="Pfam" id="PF25954"/>
    </source>
</evidence>
<evidence type="ECO:0000256" key="2">
    <source>
        <dbReference type="SAM" id="Coils"/>
    </source>
</evidence>
<dbReference type="InterPro" id="IPR058792">
    <property type="entry name" value="Beta-barrel_RND_2"/>
</dbReference>
<name>A0AAE4FWP8_9CYAN</name>
<keyword evidence="3" id="KW-0812">Transmembrane</keyword>